<organism evidence="1 2">
    <name type="scientific">Lactobacillus amylovorus</name>
    <dbReference type="NCBI Taxonomy" id="1604"/>
    <lineage>
        <taxon>Bacteria</taxon>
        <taxon>Bacillati</taxon>
        <taxon>Bacillota</taxon>
        <taxon>Bacilli</taxon>
        <taxon>Lactobacillales</taxon>
        <taxon>Lactobacillaceae</taxon>
        <taxon>Lactobacillus</taxon>
    </lineage>
</organism>
<reference evidence="1" key="2">
    <citation type="submission" date="2022-10" db="EMBL/GenBank/DDBJ databases">
        <authorList>
            <person name="Kostovova I."/>
            <person name="Moravkova M."/>
            <person name="Pechar R."/>
        </authorList>
    </citation>
    <scope>NUCLEOTIDE SEQUENCE</scope>
    <source>
        <strain evidence="1">M490A</strain>
    </source>
</reference>
<evidence type="ECO:0000313" key="2">
    <source>
        <dbReference type="Proteomes" id="UP001141981"/>
    </source>
</evidence>
<dbReference type="AlphaFoldDB" id="A0A9X3W5A7"/>
<gene>
    <name evidence="1" type="ORF">ODU72_04915</name>
</gene>
<dbReference type="RefSeq" id="WP_249906121.1">
    <property type="nucleotide sequence ID" value="NZ_CP090605.1"/>
</dbReference>
<dbReference type="EMBL" id="JAOTGY010000007">
    <property type="protein sequence ID" value="MDB6258020.1"/>
    <property type="molecule type" value="Genomic_DNA"/>
</dbReference>
<reference evidence="1" key="1">
    <citation type="journal article" date="2022" name="Microorganisms">
        <title>Antibiotic Susceptibility, Resistance Gene Determinants and Corresponding Genomic Regions in Lactobacillus amylovorus Isolates Derived from Wild Boars and Domestic Pigs.</title>
        <authorList>
            <person name="Moravkova M."/>
            <person name="Kostovova I."/>
            <person name="Kavanova K."/>
            <person name="Pechar R."/>
            <person name="Stanek S."/>
            <person name="Brychta A."/>
            <person name="Zeman M."/>
            <person name="Kubasova T."/>
        </authorList>
    </citation>
    <scope>NUCLEOTIDE SEQUENCE</scope>
    <source>
        <strain evidence="1">M490A</strain>
    </source>
</reference>
<comment type="caution">
    <text evidence="1">The sequence shown here is derived from an EMBL/GenBank/DDBJ whole genome shotgun (WGS) entry which is preliminary data.</text>
</comment>
<accession>A0A9X3W5A7</accession>
<name>A0A9X3W5A7_LACAM</name>
<protein>
    <submittedName>
        <fullName evidence="1">Uncharacterized protein</fullName>
    </submittedName>
</protein>
<evidence type="ECO:0000313" key="1">
    <source>
        <dbReference type="EMBL" id="MDB6258020.1"/>
    </source>
</evidence>
<sequence>MTNEQEQCPYCRGVKRIRDDLVHYTRRSILEIKHGNQLWSKFILPNNEYEVMAYIRFCPMCGEDLTK</sequence>
<dbReference type="Proteomes" id="UP001141981">
    <property type="component" value="Unassembled WGS sequence"/>
</dbReference>
<proteinExistence type="predicted"/>